<evidence type="ECO:0000313" key="1">
    <source>
        <dbReference type="EMBL" id="ATL65148.1"/>
    </source>
</evidence>
<protein>
    <submittedName>
        <fullName evidence="1">Phage tail protein</fullName>
    </submittedName>
</protein>
<dbReference type="AlphaFoldDB" id="A0A291RCV6"/>
<dbReference type="KEGG" id="ntp:CRH09_01780"/>
<sequence>MGGDAAGAAPAREDLDAAVNIPEATRILIEGAGGQRLTVAGPGAGTDGVVLADVDSGTQFEDFFEAPTTTIWNATAYQIGADFGGAREEKFDFTLAFHILATPTLSWRGVYERFRLAFSFKRDCGLRAEVGDSSRLLTVRLGAKPAVKVTGDPNTDGYALVVVPLVGAYPRWCEPDVVSQFVTTTDTTAGGTESGWVTVSNPLPVDYEIWPRWIVQGGKGIVWTIPDFSWGSDEFERAEIDRDRKFVLPPLLEGEHVVIDTDPLTRFGQGNSSIDTGFPARMGGHRFCYPLPGGTAETKVPVSVTGAPVGAGVQVRCPRPWPRPWGGLD</sequence>
<gene>
    <name evidence="1" type="ORF">CRH09_01780</name>
</gene>
<dbReference type="Proteomes" id="UP000221961">
    <property type="component" value="Chromosome"/>
</dbReference>
<accession>A0A291RCV6</accession>
<organism evidence="1 2">
    <name type="scientific">Nocardia terpenica</name>
    <dbReference type="NCBI Taxonomy" id="455432"/>
    <lineage>
        <taxon>Bacteria</taxon>
        <taxon>Bacillati</taxon>
        <taxon>Actinomycetota</taxon>
        <taxon>Actinomycetes</taxon>
        <taxon>Mycobacteriales</taxon>
        <taxon>Nocardiaceae</taxon>
        <taxon>Nocardia</taxon>
    </lineage>
</organism>
<name>A0A291RCV6_9NOCA</name>
<dbReference type="EMBL" id="CP023778">
    <property type="protein sequence ID" value="ATL65148.1"/>
    <property type="molecule type" value="Genomic_DNA"/>
</dbReference>
<proteinExistence type="predicted"/>
<evidence type="ECO:0000313" key="2">
    <source>
        <dbReference type="Proteomes" id="UP000221961"/>
    </source>
</evidence>
<reference evidence="1 2" key="1">
    <citation type="submission" date="2017-10" db="EMBL/GenBank/DDBJ databases">
        <title>Comparative genomics between pathogenic Norcardia.</title>
        <authorList>
            <person name="Zeng L."/>
        </authorList>
    </citation>
    <scope>NUCLEOTIDE SEQUENCE [LARGE SCALE GENOMIC DNA]</scope>
    <source>
        <strain evidence="1 2">NC_YFY_NT001</strain>
    </source>
</reference>